<dbReference type="Proteomes" id="UP001162640">
    <property type="component" value="Unassembled WGS sequence"/>
</dbReference>
<feature type="chain" id="PRO_5040921901" description="Peptidase C1A papain C-terminal domain-containing protein" evidence="1">
    <location>
        <begin position="18"/>
        <end position="363"/>
    </location>
</feature>
<proteinExistence type="predicted"/>
<organism evidence="2 3">
    <name type="scientific">Triparma laevis f. inornata</name>
    <dbReference type="NCBI Taxonomy" id="1714386"/>
    <lineage>
        <taxon>Eukaryota</taxon>
        <taxon>Sar</taxon>
        <taxon>Stramenopiles</taxon>
        <taxon>Ochrophyta</taxon>
        <taxon>Bolidophyceae</taxon>
        <taxon>Parmales</taxon>
        <taxon>Triparmaceae</taxon>
        <taxon>Triparma</taxon>
    </lineage>
</organism>
<evidence type="ECO:0000256" key="1">
    <source>
        <dbReference type="SAM" id="SignalP"/>
    </source>
</evidence>
<name>A0A9W6ZCR6_9STRA</name>
<dbReference type="AlphaFoldDB" id="A0A9W6ZCR6"/>
<feature type="signal peptide" evidence="1">
    <location>
        <begin position="1"/>
        <end position="17"/>
    </location>
</feature>
<comment type="caution">
    <text evidence="2">The sequence shown here is derived from an EMBL/GenBank/DDBJ whole genome shotgun (WGS) entry which is preliminary data.</text>
</comment>
<evidence type="ECO:0000313" key="2">
    <source>
        <dbReference type="EMBL" id="GMH48030.1"/>
    </source>
</evidence>
<evidence type="ECO:0008006" key="4">
    <source>
        <dbReference type="Google" id="ProtNLM"/>
    </source>
</evidence>
<sequence>MKFQFLSFLSLTASAVALHPHSSSVVDDTCIAPGVCLPPTSSDYTKFGRTLAVPRKQWGDSGGFCGSLSIQVIGLSYGVYHSQDYIRKCAPKSDPLGHGDDDLGYEILHSNIEPALDNLGFTFNSWDWENQVHPQGKQYLQWMKEELVGGGGIVQFVICKGDAHNSYGPRRDPVPYDHIEPFFALYSKNSTSAVDADSDILVHGSDYSPDGEDNYGYFRSMGGILDSLDMDGNCDAAQAGYGKNEMYPCIYQDLTYGYSITGLKAGVETEEIGVFFDEIDEPDVRSGETVADLHANVIINGTVAGIKYTIERYDGVDNFPESGAGVVSTTTVVDGVDGGLTWKDPQGVPSDVSTMWVVTTKAK</sequence>
<evidence type="ECO:0000313" key="3">
    <source>
        <dbReference type="Proteomes" id="UP001162640"/>
    </source>
</evidence>
<keyword evidence="1" id="KW-0732">Signal</keyword>
<protein>
    <recommendedName>
        <fullName evidence="4">Peptidase C1A papain C-terminal domain-containing protein</fullName>
    </recommendedName>
</protein>
<gene>
    <name evidence="2" type="ORF">TL16_g00199</name>
</gene>
<accession>A0A9W6ZCR6</accession>
<reference evidence="3" key="1">
    <citation type="journal article" date="2023" name="Commun. Biol.">
        <title>Genome analysis of Parmales, the sister group of diatoms, reveals the evolutionary specialization of diatoms from phago-mixotrophs to photoautotrophs.</title>
        <authorList>
            <person name="Ban H."/>
            <person name="Sato S."/>
            <person name="Yoshikawa S."/>
            <person name="Yamada K."/>
            <person name="Nakamura Y."/>
            <person name="Ichinomiya M."/>
            <person name="Sato N."/>
            <person name="Blanc-Mathieu R."/>
            <person name="Endo H."/>
            <person name="Kuwata A."/>
            <person name="Ogata H."/>
        </authorList>
    </citation>
    <scope>NUCLEOTIDE SEQUENCE [LARGE SCALE GENOMIC DNA]</scope>
</reference>
<dbReference type="EMBL" id="BLQM01000003">
    <property type="protein sequence ID" value="GMH48030.1"/>
    <property type="molecule type" value="Genomic_DNA"/>
</dbReference>